<organism evidence="1 2">
    <name type="scientific">Imbroritus primus</name>
    <dbReference type="NCBI Taxonomy" id="3058603"/>
    <lineage>
        <taxon>Bacteria</taxon>
        <taxon>Pseudomonadati</taxon>
        <taxon>Pseudomonadota</taxon>
        <taxon>Betaproteobacteria</taxon>
        <taxon>Burkholderiales</taxon>
        <taxon>Burkholderiaceae</taxon>
        <taxon>Imbroritus</taxon>
    </lineage>
</organism>
<evidence type="ECO:0000313" key="1">
    <source>
        <dbReference type="EMBL" id="TMS57287.1"/>
    </source>
</evidence>
<dbReference type="EMBL" id="AKCV02000025">
    <property type="protein sequence ID" value="TMS57287.1"/>
    <property type="molecule type" value="Genomic_DNA"/>
</dbReference>
<proteinExistence type="predicted"/>
<protein>
    <submittedName>
        <fullName evidence="1">TonB-dependent siderophore receptor</fullName>
    </submittedName>
</protein>
<keyword evidence="1" id="KW-0675">Receptor</keyword>
<dbReference type="Proteomes" id="UP000004277">
    <property type="component" value="Unassembled WGS sequence"/>
</dbReference>
<accession>A0ACD3SM58</accession>
<evidence type="ECO:0000313" key="2">
    <source>
        <dbReference type="Proteomes" id="UP000004277"/>
    </source>
</evidence>
<gene>
    <name evidence="1" type="ORF">MW7_015210</name>
</gene>
<sequence>MSRRNTPRGGAAFKVQPTLFAAAAALVFGAAHAQTAAPAQAAGSQAATTLPEVQVRAPGDTPYQTPRASSPKFTAPLLDTPKTVTVIPQEIIEERGAASLTDILRTVPGVTLGSGEGGTPVGDRPFIRGYEASTDIMIDGMRDVGRFTHEAFNLESVEIVKGPGSAYSGRGATGGSINLVTKTPKAETFAAGSVGVGTDNAFRTTVDGNWAGENAAFRLNAMAHKADVAGRNGPDVERWGIAPSLTLGLNGPTRATLSYYALRSDETPDLGHPFDTINNTGRPVVVNGENFYGSTTRDFRKNEADLATVEIEHSFSQGLKLRNITRYGSTLNQYVMTRPTIHVPTGMVNRDARTRNSVTTSLINQTDLSGSFTTGTIRHSFAAGVEFSREEIKTGTAAAGAIPRVDLQNPDPNGPYTGVTSFGPRNTLANRTKTRALYATDTMHLSDKWDVNVGLRLDDYNVTNGTLTNDSTIFNYQAGVVYKPAPNGSVYLTYSTSSNPSGETLGQSGGADGAAGGGLSAGNANLDPERNRSIELGTKWDVLDEQLSLTAAVFRTEKKNQRAENALGDIELIGKSRATGIELGFSGQVTPQWGVFGGYTYLNPKLLADGAGGNAGKQLKYVAKQSFSLWTTYKITPAFTIGGGAFYMSNRFANDANTLVLPSYWRFDAMASYRFNKHFDVRLNVNNLADKTIYDGSHVGLFANVAPGRSAMLTANWKF</sequence>
<name>A0ACD3SM58_9BURK</name>
<comment type="caution">
    <text evidence="1">The sequence shown here is derived from an EMBL/GenBank/DDBJ whole genome shotgun (WGS) entry which is preliminary data.</text>
</comment>
<keyword evidence="2" id="KW-1185">Reference proteome</keyword>
<reference evidence="1" key="1">
    <citation type="submission" date="2019-05" db="EMBL/GenBank/DDBJ databases">
        <title>Revised genome assembly of Burkholderiaceae (previously Ralstonia) sp. PBA.</title>
        <authorList>
            <person name="Gan H.M."/>
        </authorList>
    </citation>
    <scope>NUCLEOTIDE SEQUENCE</scope>
    <source>
        <strain evidence="1">PBA</strain>
    </source>
</reference>